<name>A0A480A9Z4_9CYAN</name>
<evidence type="ECO:0000313" key="2">
    <source>
        <dbReference type="Proteomes" id="UP000299367"/>
    </source>
</evidence>
<protein>
    <submittedName>
        <fullName evidence="1">Uncharacterized protein</fullName>
    </submittedName>
</protein>
<accession>A0A480A9Z4</accession>
<gene>
    <name evidence="1" type="ORF">NIES80_02510</name>
</gene>
<dbReference type="EMBL" id="BJCF01000002">
    <property type="protein sequence ID" value="GCL40563.1"/>
    <property type="molecule type" value="Genomic_DNA"/>
</dbReference>
<dbReference type="Proteomes" id="UP000299367">
    <property type="component" value="Unassembled WGS sequence"/>
</dbReference>
<reference evidence="2" key="1">
    <citation type="submission" date="2019-02" db="EMBL/GenBank/DDBJ databases">
        <title>Draft genome sequence of Dolichospermum planctonicum NIES-80.</title>
        <authorList>
            <person name="Yamaguchi H."/>
            <person name="Suzuki S."/>
            <person name="Kawachi M."/>
        </authorList>
    </citation>
    <scope>NUCLEOTIDE SEQUENCE [LARGE SCALE GENOMIC DNA]</scope>
    <source>
        <strain evidence="2">NIES-80</strain>
    </source>
</reference>
<sequence length="105" mass="11815">MNSREATFDELNVVVELNAIPIPIPKISTPPKMAMLAKLKIGDWKIEALGVLVGLLLEDLRLIFALLPSRQIRRNWLIFPDSLYCFDIVSMSQPQPAVSQTTTDH</sequence>
<comment type="caution">
    <text evidence="1">The sequence shown here is derived from an EMBL/GenBank/DDBJ whole genome shotgun (WGS) entry which is preliminary data.</text>
</comment>
<organism evidence="1 2">
    <name type="scientific">Dolichospermum planctonicum</name>
    <dbReference type="NCBI Taxonomy" id="136072"/>
    <lineage>
        <taxon>Bacteria</taxon>
        <taxon>Bacillati</taxon>
        <taxon>Cyanobacteriota</taxon>
        <taxon>Cyanophyceae</taxon>
        <taxon>Nostocales</taxon>
        <taxon>Aphanizomenonaceae</taxon>
        <taxon>Dolichospermum</taxon>
    </lineage>
</organism>
<evidence type="ECO:0000313" key="1">
    <source>
        <dbReference type="EMBL" id="GCL40563.1"/>
    </source>
</evidence>
<proteinExistence type="predicted"/>
<dbReference type="AlphaFoldDB" id="A0A480A9Z4"/>